<feature type="transmembrane region" description="Helical" evidence="1">
    <location>
        <begin position="70"/>
        <end position="92"/>
    </location>
</feature>
<name>A0A2U3Q738_9BRAD</name>
<feature type="transmembrane region" description="Helical" evidence="1">
    <location>
        <begin position="177"/>
        <end position="194"/>
    </location>
</feature>
<dbReference type="KEGG" id="bvz:BRAD3257_6255"/>
<feature type="transmembrane region" description="Helical" evidence="1">
    <location>
        <begin position="12"/>
        <end position="31"/>
    </location>
</feature>
<accession>A0A2U3Q738</accession>
<keyword evidence="1" id="KW-0472">Membrane</keyword>
<evidence type="ECO:0000256" key="1">
    <source>
        <dbReference type="SAM" id="Phobius"/>
    </source>
</evidence>
<feature type="transmembrane region" description="Helical" evidence="1">
    <location>
        <begin position="112"/>
        <end position="137"/>
    </location>
</feature>
<dbReference type="EMBL" id="LS398110">
    <property type="protein sequence ID" value="SPP97156.1"/>
    <property type="molecule type" value="Genomic_DNA"/>
</dbReference>
<evidence type="ECO:0000313" key="2">
    <source>
        <dbReference type="EMBL" id="SPP97156.1"/>
    </source>
</evidence>
<proteinExistence type="predicted"/>
<dbReference type="RefSeq" id="WP_244607723.1">
    <property type="nucleotide sequence ID" value="NZ_JAGIKT010000080.1"/>
</dbReference>
<keyword evidence="1" id="KW-0812">Transmembrane</keyword>
<gene>
    <name evidence="2" type="ORF">BRAD3257_6255</name>
</gene>
<keyword evidence="1" id="KW-1133">Transmembrane helix</keyword>
<reference evidence="2 3" key="1">
    <citation type="submission" date="2018-03" db="EMBL/GenBank/DDBJ databases">
        <authorList>
            <person name="Gully D."/>
        </authorList>
    </citation>
    <scope>NUCLEOTIDE SEQUENCE [LARGE SCALE GENOMIC DNA]</scope>
    <source>
        <strain evidence="2">ORS3257</strain>
    </source>
</reference>
<organism evidence="2 3">
    <name type="scientific">Bradyrhizobium vignae</name>
    <dbReference type="NCBI Taxonomy" id="1549949"/>
    <lineage>
        <taxon>Bacteria</taxon>
        <taxon>Pseudomonadati</taxon>
        <taxon>Pseudomonadota</taxon>
        <taxon>Alphaproteobacteria</taxon>
        <taxon>Hyphomicrobiales</taxon>
        <taxon>Nitrobacteraceae</taxon>
        <taxon>Bradyrhizobium</taxon>
    </lineage>
</organism>
<dbReference type="Proteomes" id="UP000246085">
    <property type="component" value="Chromosome BRAD3257"/>
</dbReference>
<protein>
    <submittedName>
        <fullName evidence="2">Integral membrane protein putative Zinc/iron permease</fullName>
    </submittedName>
</protein>
<sequence>MEDGYQEGGILPIAAGALVGSVAYAFTDHVVSKRGAHHRKQSGNRQRQAGKGGGMAIAIGSLLDGIPESVVLGLSLLSGKGVSVAMLGAIFLSNFPEGLSSAVGMRNAGRSASYVFALWITIAVLSGLSSLCGAAFLQGASPQLTATVNAVAAGALLTMVVNTMIPEATEVEQKITGVLVVIGLLVAFSLSNLGQ</sequence>
<dbReference type="AlphaFoldDB" id="A0A2U3Q738"/>
<feature type="transmembrane region" description="Helical" evidence="1">
    <location>
        <begin position="144"/>
        <end position="165"/>
    </location>
</feature>
<evidence type="ECO:0000313" key="3">
    <source>
        <dbReference type="Proteomes" id="UP000246085"/>
    </source>
</evidence>